<evidence type="ECO:0000256" key="1">
    <source>
        <dbReference type="SAM" id="Phobius"/>
    </source>
</evidence>
<name>A0ABU6K7N2_9RHOO</name>
<feature type="transmembrane region" description="Helical" evidence="1">
    <location>
        <begin position="39"/>
        <end position="57"/>
    </location>
</feature>
<organism evidence="2 3">
    <name type="scientific">Uliginosibacterium silvisoli</name>
    <dbReference type="NCBI Taxonomy" id="3114758"/>
    <lineage>
        <taxon>Bacteria</taxon>
        <taxon>Pseudomonadati</taxon>
        <taxon>Pseudomonadota</taxon>
        <taxon>Betaproteobacteria</taxon>
        <taxon>Rhodocyclales</taxon>
        <taxon>Zoogloeaceae</taxon>
        <taxon>Uliginosibacterium</taxon>
    </lineage>
</organism>
<protein>
    <submittedName>
        <fullName evidence="2">Uncharacterized protein</fullName>
    </submittedName>
</protein>
<keyword evidence="3" id="KW-1185">Reference proteome</keyword>
<dbReference type="EMBL" id="JAYXHS010000003">
    <property type="protein sequence ID" value="MEC5387275.1"/>
    <property type="molecule type" value="Genomic_DNA"/>
</dbReference>
<feature type="transmembrane region" description="Helical" evidence="1">
    <location>
        <begin position="7"/>
        <end position="27"/>
    </location>
</feature>
<comment type="caution">
    <text evidence="2">The sequence shown here is derived from an EMBL/GenBank/DDBJ whole genome shotgun (WGS) entry which is preliminary data.</text>
</comment>
<sequence>MLGRILGVLGVPVLVVGLLWLGAVIYFQQAETDVSSVDIVIWFALVPLAAVVAWFIGKALHTRSKTPPAETAAAPDSPASPEKDDRLSLQLAILSAEVNTAAGESAADLLGAMRKGDIRPGFNERLFDADGMPVKTSSHDALATDEYLPWVEKWLRSADNASDLNPEDGARLLALLDPPLNRTLEVLASLPALTEAGTGTHKPSQEPQLRPLATKIFTAPVWQEMISTYVRTQVAQAGGLAFGIVRADADRPELQADAMRVADAFCKASTEAYSSCILMIVACDSLTAQAQVDVLEANGLLFTSANQAGFIPGEGAAVILAAPPALVGADTPPLASLHRAAFGAREKPVDAQGRIDAAHLQELGNATLTNAELQTSSVAGLISDCDHRSPWLTEAAMLINASLSELDPVADHLALGNALGSTGHASSTLALAFAAHAIAIDEKPLLVASLTDKRARSIVALSPWQAPAAAPITPATANQS</sequence>
<keyword evidence="1" id="KW-0472">Membrane</keyword>
<gene>
    <name evidence="2" type="ORF">VVD49_16215</name>
</gene>
<reference evidence="2 3" key="1">
    <citation type="submission" date="2024-01" db="EMBL/GenBank/DDBJ databases">
        <title>Uliginosibacterium soil sp. nov.</title>
        <authorList>
            <person name="Lv Y."/>
        </authorList>
    </citation>
    <scope>NUCLEOTIDE SEQUENCE [LARGE SCALE GENOMIC DNA]</scope>
    <source>
        <strain evidence="2 3">H3</strain>
    </source>
</reference>
<dbReference type="RefSeq" id="WP_327600250.1">
    <property type="nucleotide sequence ID" value="NZ_JAYXHS010000003.1"/>
</dbReference>
<keyword evidence="1" id="KW-0812">Transmembrane</keyword>
<proteinExistence type="predicted"/>
<keyword evidence="1" id="KW-1133">Transmembrane helix</keyword>
<dbReference type="Proteomes" id="UP001331561">
    <property type="component" value="Unassembled WGS sequence"/>
</dbReference>
<evidence type="ECO:0000313" key="3">
    <source>
        <dbReference type="Proteomes" id="UP001331561"/>
    </source>
</evidence>
<accession>A0ABU6K7N2</accession>
<evidence type="ECO:0000313" key="2">
    <source>
        <dbReference type="EMBL" id="MEC5387275.1"/>
    </source>
</evidence>